<dbReference type="AlphaFoldDB" id="T1GGA9"/>
<organism evidence="2 3">
    <name type="scientific">Megaselia scalaris</name>
    <name type="common">Humpbacked fly</name>
    <name type="synonym">Phora scalaris</name>
    <dbReference type="NCBI Taxonomy" id="36166"/>
    <lineage>
        <taxon>Eukaryota</taxon>
        <taxon>Metazoa</taxon>
        <taxon>Ecdysozoa</taxon>
        <taxon>Arthropoda</taxon>
        <taxon>Hexapoda</taxon>
        <taxon>Insecta</taxon>
        <taxon>Pterygota</taxon>
        <taxon>Neoptera</taxon>
        <taxon>Endopterygota</taxon>
        <taxon>Diptera</taxon>
        <taxon>Brachycera</taxon>
        <taxon>Muscomorpha</taxon>
        <taxon>Platypezoidea</taxon>
        <taxon>Phoridae</taxon>
        <taxon>Megaseliini</taxon>
        <taxon>Megaselia</taxon>
    </lineage>
</organism>
<feature type="transmembrane region" description="Helical" evidence="1">
    <location>
        <begin position="12"/>
        <end position="32"/>
    </location>
</feature>
<keyword evidence="3" id="KW-1185">Reference proteome</keyword>
<dbReference type="EMBL" id="CAQQ02173439">
    <property type="status" value="NOT_ANNOTATED_CDS"/>
    <property type="molecule type" value="Genomic_DNA"/>
</dbReference>
<keyword evidence="1" id="KW-1133">Transmembrane helix</keyword>
<dbReference type="EMBL" id="CAQQ02173440">
    <property type="status" value="NOT_ANNOTATED_CDS"/>
    <property type="molecule type" value="Genomic_DNA"/>
</dbReference>
<protein>
    <submittedName>
        <fullName evidence="2">Uncharacterized protein</fullName>
    </submittedName>
</protein>
<keyword evidence="1" id="KW-0812">Transmembrane</keyword>
<dbReference type="Proteomes" id="UP000015102">
    <property type="component" value="Unassembled WGS sequence"/>
</dbReference>
<sequence length="80" mass="8964">MVDMVEIFGSKKVQTVSLISISAIVYGLRFSIKMELNCQSKWEILVADMCVNNGNKQPQLSEAPTYITQNLSLELPKSKL</sequence>
<reference evidence="2" key="2">
    <citation type="submission" date="2015-06" db="UniProtKB">
        <authorList>
            <consortium name="EnsemblMetazoa"/>
        </authorList>
    </citation>
    <scope>IDENTIFICATION</scope>
</reference>
<reference evidence="3" key="1">
    <citation type="submission" date="2013-02" db="EMBL/GenBank/DDBJ databases">
        <authorList>
            <person name="Hughes D."/>
        </authorList>
    </citation>
    <scope>NUCLEOTIDE SEQUENCE</scope>
    <source>
        <strain>Durham</strain>
        <strain evidence="3">NC isolate 2 -- Noor lab</strain>
    </source>
</reference>
<proteinExistence type="predicted"/>
<dbReference type="EnsemblMetazoa" id="MESCA002423-RA">
    <property type="protein sequence ID" value="MESCA002423-PA"/>
    <property type="gene ID" value="MESCA002423"/>
</dbReference>
<dbReference type="HOGENOM" id="CLU_2592517_0_0_1"/>
<keyword evidence="1" id="KW-0472">Membrane</keyword>
<dbReference type="EMBL" id="CAQQ02173438">
    <property type="status" value="NOT_ANNOTATED_CDS"/>
    <property type="molecule type" value="Genomic_DNA"/>
</dbReference>
<name>T1GGA9_MEGSC</name>
<evidence type="ECO:0000313" key="2">
    <source>
        <dbReference type="EnsemblMetazoa" id="MESCA002423-PA"/>
    </source>
</evidence>
<evidence type="ECO:0000256" key="1">
    <source>
        <dbReference type="SAM" id="Phobius"/>
    </source>
</evidence>
<evidence type="ECO:0000313" key="3">
    <source>
        <dbReference type="Proteomes" id="UP000015102"/>
    </source>
</evidence>
<accession>T1GGA9</accession>